<gene>
    <name evidence="2" type="ORF">EGYM00392_LOCUS2652</name>
</gene>
<evidence type="ECO:0000313" key="2">
    <source>
        <dbReference type="EMBL" id="CAD8991609.1"/>
    </source>
</evidence>
<accession>A0A7S1N294</accession>
<protein>
    <submittedName>
        <fullName evidence="2">Uncharacterized protein</fullName>
    </submittedName>
</protein>
<feature type="region of interest" description="Disordered" evidence="1">
    <location>
        <begin position="432"/>
        <end position="459"/>
    </location>
</feature>
<dbReference type="AlphaFoldDB" id="A0A7S1N294"/>
<proteinExistence type="predicted"/>
<evidence type="ECO:0000256" key="1">
    <source>
        <dbReference type="SAM" id="MobiDB-lite"/>
    </source>
</evidence>
<feature type="compositionally biased region" description="Polar residues" evidence="1">
    <location>
        <begin position="48"/>
        <end position="67"/>
    </location>
</feature>
<reference evidence="2" key="1">
    <citation type="submission" date="2021-01" db="EMBL/GenBank/DDBJ databases">
        <authorList>
            <person name="Corre E."/>
            <person name="Pelletier E."/>
            <person name="Niang G."/>
            <person name="Scheremetjew M."/>
            <person name="Finn R."/>
            <person name="Kale V."/>
            <person name="Holt S."/>
            <person name="Cochrane G."/>
            <person name="Meng A."/>
            <person name="Brown T."/>
            <person name="Cohen L."/>
        </authorList>
    </citation>
    <scope>NUCLEOTIDE SEQUENCE</scope>
    <source>
        <strain evidence="2">NIES-381</strain>
    </source>
</reference>
<feature type="compositionally biased region" description="Basic and acidic residues" evidence="1">
    <location>
        <begin position="86"/>
        <end position="100"/>
    </location>
</feature>
<feature type="compositionally biased region" description="Basic residues" evidence="1">
    <location>
        <begin position="448"/>
        <end position="459"/>
    </location>
</feature>
<dbReference type="EMBL" id="HBGA01007394">
    <property type="protein sequence ID" value="CAD8991609.1"/>
    <property type="molecule type" value="Transcribed_RNA"/>
</dbReference>
<name>A0A7S1N294_9EUGL</name>
<sequence>MRKDFILGVFVVLGLGLFYWLGRTSARNEYTAIITRASSPTPSPPTPANVTPNGANGGQTDRNANTTVKDHPKPVPRFGRRLHHGPKPEEPNATKPEPNEKPASWDFASMEAAARIPLSGPPRHVALYFTGQARTLNSTVCSMKLEVFRPLMEQGYRLHAFIVAEKDGHEDLFDLLLNIPGLNTTLVALERPASPEDCQQQFLMRFAKQLRMLGKAYVPELISQLYYRQQVDKLRLDHETKWNLSFEWILLMRPDLTYTDSIADLRIIDRRKVYIVPWQPWHGINDRFGIFPREHTQAYFHLYTQMCEDGLSKELPSLGNIESVYKWAMDRACIPLENIPEFYFIRTRVMGYGLHIPDLRTAGGLRCLKATKLTATCLKKRFHCEGRCARICSAAADRWAEREKHEQGRYLVLNGTRCGDGNPSYPPWNGTSYIPIDEIPDQKPDRRPSRRRHRTDLDG</sequence>
<feature type="region of interest" description="Disordered" evidence="1">
    <location>
        <begin position="36"/>
        <end position="103"/>
    </location>
</feature>
<organism evidence="2">
    <name type="scientific">Eutreptiella gymnastica</name>
    <dbReference type="NCBI Taxonomy" id="73025"/>
    <lineage>
        <taxon>Eukaryota</taxon>
        <taxon>Discoba</taxon>
        <taxon>Euglenozoa</taxon>
        <taxon>Euglenida</taxon>
        <taxon>Spirocuta</taxon>
        <taxon>Euglenophyceae</taxon>
        <taxon>Eutreptiales</taxon>
        <taxon>Eutreptiaceae</taxon>
        <taxon>Eutreptiella</taxon>
    </lineage>
</organism>